<gene>
    <name evidence="5" type="ORF">QYF61_026465</name>
</gene>
<dbReference type="CDD" id="cd20407">
    <property type="entry name" value="Tudor_AKAP1"/>
    <property type="match status" value="1"/>
</dbReference>
<feature type="compositionally biased region" description="Polar residues" evidence="2">
    <location>
        <begin position="393"/>
        <end position="409"/>
    </location>
</feature>
<dbReference type="GO" id="GO:0034237">
    <property type="term" value="F:protein kinase A regulatory subunit binding"/>
    <property type="evidence" value="ECO:0007669"/>
    <property type="project" value="TreeGrafter"/>
</dbReference>
<dbReference type="InterPro" id="IPR004088">
    <property type="entry name" value="KH_dom_type_1"/>
</dbReference>
<feature type="compositionally biased region" description="Polar residues" evidence="2">
    <location>
        <begin position="794"/>
        <end position="806"/>
    </location>
</feature>
<dbReference type="EMBL" id="JAUNZN010000015">
    <property type="protein sequence ID" value="KAK4812472.1"/>
    <property type="molecule type" value="Genomic_DNA"/>
</dbReference>
<feature type="compositionally biased region" description="Polar residues" evidence="2">
    <location>
        <begin position="862"/>
        <end position="910"/>
    </location>
</feature>
<feature type="region of interest" description="Disordered" evidence="2">
    <location>
        <begin position="393"/>
        <end position="435"/>
    </location>
</feature>
<dbReference type="InterPro" id="IPR035437">
    <property type="entry name" value="SNase_OB-fold_sf"/>
</dbReference>
<comment type="caution">
    <text evidence="5">The sequence shown here is derived from an EMBL/GenBank/DDBJ whole genome shotgun (WGS) entry which is preliminary data.</text>
</comment>
<dbReference type="GO" id="GO:0003723">
    <property type="term" value="F:RNA binding"/>
    <property type="evidence" value="ECO:0007669"/>
    <property type="project" value="UniProtKB-UniRule"/>
</dbReference>
<sequence>MALRFRNVIPYAIPGVLALLGCWWIYSHRKKHASYHDEQAIATEEQREEVPDNDSSPKTEACVPRRLPLSSEEECLENETSTSLLSAGSTTPSLLCQAHERLDVSQDLPDLSVTTIQPSTLEDDSEKLETIGSQDESSVPACVSLPLILESTERHSSAAVSLIQDSSSSANQDQWLSASATLMQKSLGITEISNAEQSDDSSFEPPKESQMPEIVLSDTGSVTALCLRLEKEANTRQTFLNNEVEAVSSHKDSAVSMLPDSLESACLEQSREEEMSKSIASTVPVCQEEDTQPKGDKLEREKIGRVSLDKEEVEKIEQVAIQIISKVILAATEEVLSGSASDVSARICQAAASRVERPLETASIVPSDQMLAEEAMVADENIAVKSDAVVLTSPQTEEQDQSVTGSSCLTPGRLSSPVQRNKKDRRVKNRARSEEVLSGSASDVSTRICQAAASCVETPLETTSIVSSDQMLSEEATVANVNTAVKGDAVVLMSPQTEEKDQSVAGSSCLTPGCLSSPVQRNKKDRRVKNRARSEEVLSGPANDVSTRICQAAASQVERPLETASIVPSDQMLVEEATVADENIAVKSDAAVLTSPQTEEQDQSVTGSSCLTPGHLSSPVQRNKKDRRVKNRARSEEVLSGPASVSTRICQAAVSCGERPLETTSSVSSDQMLAKEATVADNPAAKGDAAVLTSPQTEEQDQSVAGSSSLTPGRLSSPVQRNKKDRRVKNRARSEEVLSGPASVSTRICQAAASRVERPLETRSSVSSDQMLAKEATVANVNAAAKSDAAVLTSPQTEEQDQSVAGSSCLRHGHLSSPVQGDKKDCRVKNRVHSESQGVDRTPVENHAGSLDKLPLVMEGSGCSTYTSEGETSAEDSLQSTMLSVASSQHSDSLSISATQDVSAEQSSVPSEKPPIPKLPEDSKVPYSNGILKEDGPDLCHGCSRAAGMDGDHLEGSDINSMDFVDSGCAMRKTVTRQNSKLGRESSKSDFIIWEIEVPKELVGRLIGKQGRYMTFLRQASGAKIYVSTLPYFRDSQVCHIEGSSHQVEKVLSLIGKKFKELCLTNIYALPPPTPLTLHSLLMTAWAVVESDEVSPQPPLLQAEQPQVPQPLPISLVLQTLPQLRCPSLDTLQPLNVSLGVRGPALNTAFEVRPHQCRVQGMITAPVLLATLLLIQARMPLVVLATWAHCWLVSIGIICAAPGLDGAWLRAQVISYFEETNEVELRYVDYGGYKKVKIDTLRQIRSDFLSLPFQGAEVLLDNVVPLPDEDHFSSEADAAVSEMTRGAVLVAQVTNYDSATGLPLIQLWNLMGDEEEGFTSQGFSVLASLRYLLREGFHHQA</sequence>
<dbReference type="CDD" id="cd22395">
    <property type="entry name" value="KH-I_AKAP1"/>
    <property type="match status" value="1"/>
</dbReference>
<dbReference type="InterPro" id="IPR050621">
    <property type="entry name" value="Tudor_domain_containing"/>
</dbReference>
<dbReference type="Pfam" id="PF00013">
    <property type="entry name" value="KH_1"/>
    <property type="match status" value="1"/>
</dbReference>
<evidence type="ECO:0000256" key="2">
    <source>
        <dbReference type="SAM" id="MobiDB-lite"/>
    </source>
</evidence>
<keyword evidence="3" id="KW-0812">Transmembrane</keyword>
<dbReference type="InterPro" id="IPR004087">
    <property type="entry name" value="KH_dom"/>
</dbReference>
<dbReference type="PROSITE" id="PS51257">
    <property type="entry name" value="PROKAR_LIPOPROTEIN"/>
    <property type="match status" value="1"/>
</dbReference>
<dbReference type="InterPro" id="IPR047368">
    <property type="entry name" value="KH-I_AKAP1"/>
</dbReference>
<keyword evidence="3" id="KW-1133">Transmembrane helix</keyword>
<feature type="region of interest" description="Disordered" evidence="2">
    <location>
        <begin position="42"/>
        <end position="64"/>
    </location>
</feature>
<feature type="region of interest" description="Disordered" evidence="2">
    <location>
        <begin position="592"/>
        <end position="644"/>
    </location>
</feature>
<evidence type="ECO:0000313" key="6">
    <source>
        <dbReference type="Proteomes" id="UP001333110"/>
    </source>
</evidence>
<feature type="compositionally biased region" description="Polar residues" evidence="2">
    <location>
        <begin position="594"/>
        <end position="611"/>
    </location>
</feature>
<dbReference type="GO" id="GO:0005739">
    <property type="term" value="C:mitochondrion"/>
    <property type="evidence" value="ECO:0007669"/>
    <property type="project" value="UniProtKB-ARBA"/>
</dbReference>
<evidence type="ECO:0000313" key="5">
    <source>
        <dbReference type="EMBL" id="KAK4812472.1"/>
    </source>
</evidence>
<feature type="compositionally biased region" description="Polar residues" evidence="2">
    <location>
        <begin position="693"/>
        <end position="711"/>
    </location>
</feature>
<evidence type="ECO:0000259" key="4">
    <source>
        <dbReference type="PROSITE" id="PS50304"/>
    </source>
</evidence>
<feature type="region of interest" description="Disordered" evidence="2">
    <location>
        <begin position="692"/>
        <end position="739"/>
    </location>
</feature>
<keyword evidence="3" id="KW-0472">Membrane</keyword>
<dbReference type="PROSITE" id="PS50084">
    <property type="entry name" value="KH_TYPE_1"/>
    <property type="match status" value="1"/>
</dbReference>
<evidence type="ECO:0000256" key="1">
    <source>
        <dbReference type="PROSITE-ProRule" id="PRU00117"/>
    </source>
</evidence>
<dbReference type="GO" id="GO:0016020">
    <property type="term" value="C:membrane"/>
    <property type="evidence" value="ECO:0007669"/>
    <property type="project" value="TreeGrafter"/>
</dbReference>
<evidence type="ECO:0000256" key="3">
    <source>
        <dbReference type="SAM" id="Phobius"/>
    </source>
</evidence>
<name>A0AAN7MSQ4_MYCAM</name>
<feature type="compositionally biased region" description="Basic residues" evidence="2">
    <location>
        <begin position="521"/>
        <end position="531"/>
    </location>
</feature>
<dbReference type="Proteomes" id="UP001333110">
    <property type="component" value="Unassembled WGS sequence"/>
</dbReference>
<dbReference type="InterPro" id="IPR036612">
    <property type="entry name" value="KH_dom_type_1_sf"/>
</dbReference>
<dbReference type="PANTHER" id="PTHR22948:SF65">
    <property type="entry name" value="A-KINASE ANCHORING PROTEIN 1"/>
    <property type="match status" value="1"/>
</dbReference>
<dbReference type="InterPro" id="IPR002999">
    <property type="entry name" value="Tudor"/>
</dbReference>
<dbReference type="PANTHER" id="PTHR22948">
    <property type="entry name" value="TUDOR DOMAIN CONTAINING PROTEIN"/>
    <property type="match status" value="1"/>
</dbReference>
<dbReference type="PROSITE" id="PS50304">
    <property type="entry name" value="TUDOR"/>
    <property type="match status" value="1"/>
</dbReference>
<organism evidence="5 6">
    <name type="scientific">Mycteria americana</name>
    <name type="common">Wood stork</name>
    <dbReference type="NCBI Taxonomy" id="33587"/>
    <lineage>
        <taxon>Eukaryota</taxon>
        <taxon>Metazoa</taxon>
        <taxon>Chordata</taxon>
        <taxon>Craniata</taxon>
        <taxon>Vertebrata</taxon>
        <taxon>Euteleostomi</taxon>
        <taxon>Archelosauria</taxon>
        <taxon>Archosauria</taxon>
        <taxon>Dinosauria</taxon>
        <taxon>Saurischia</taxon>
        <taxon>Theropoda</taxon>
        <taxon>Coelurosauria</taxon>
        <taxon>Aves</taxon>
        <taxon>Neognathae</taxon>
        <taxon>Neoaves</taxon>
        <taxon>Aequornithes</taxon>
        <taxon>Ciconiiformes</taxon>
        <taxon>Ciconiidae</taxon>
        <taxon>Mycteria</taxon>
    </lineage>
</organism>
<keyword evidence="1" id="KW-0694">RNA-binding</keyword>
<feature type="transmembrane region" description="Helical" evidence="3">
    <location>
        <begin position="7"/>
        <end position="26"/>
    </location>
</feature>
<dbReference type="SMART" id="SM00333">
    <property type="entry name" value="TUDOR"/>
    <property type="match status" value="1"/>
</dbReference>
<dbReference type="Gene3D" id="2.40.50.90">
    <property type="match status" value="1"/>
</dbReference>
<proteinExistence type="predicted"/>
<dbReference type="InterPro" id="IPR047367">
    <property type="entry name" value="Tudor_AKAP1"/>
</dbReference>
<dbReference type="SUPFAM" id="SSF54791">
    <property type="entry name" value="Eukaryotic type KH-domain (KH-domain type I)"/>
    <property type="match status" value="1"/>
</dbReference>
<feature type="region of interest" description="Disordered" evidence="2">
    <location>
        <begin position="515"/>
        <end position="540"/>
    </location>
</feature>
<feature type="compositionally biased region" description="Basic residues" evidence="2">
    <location>
        <begin position="420"/>
        <end position="430"/>
    </location>
</feature>
<feature type="compositionally biased region" description="Basic and acidic residues" evidence="2">
    <location>
        <begin position="821"/>
        <end position="834"/>
    </location>
</feature>
<feature type="region of interest" description="Disordered" evidence="2">
    <location>
        <begin position="794"/>
        <end position="924"/>
    </location>
</feature>
<dbReference type="Gene3D" id="3.30.1370.10">
    <property type="entry name" value="K Homology domain, type 1"/>
    <property type="match status" value="1"/>
</dbReference>
<feature type="domain" description="Tudor" evidence="4">
    <location>
        <begin position="1192"/>
        <end position="1251"/>
    </location>
</feature>
<dbReference type="SMART" id="SM00322">
    <property type="entry name" value="KH"/>
    <property type="match status" value="1"/>
</dbReference>
<reference evidence="5 6" key="1">
    <citation type="journal article" date="2023" name="J. Hered.">
        <title>Chromosome-level genome of the wood stork (Mycteria americana) provides insight into avian chromosome evolution.</title>
        <authorList>
            <person name="Flamio R. Jr."/>
            <person name="Ramstad K.M."/>
        </authorList>
    </citation>
    <scope>NUCLEOTIDE SEQUENCE [LARGE SCALE GENOMIC DNA]</scope>
    <source>
        <strain evidence="5">JAX WOST 10</strain>
    </source>
</reference>
<feature type="compositionally biased region" description="Basic residues" evidence="2">
    <location>
        <begin position="622"/>
        <end position="632"/>
    </location>
</feature>
<dbReference type="SUPFAM" id="SSF63748">
    <property type="entry name" value="Tudor/PWWP/MBT"/>
    <property type="match status" value="1"/>
</dbReference>
<protein>
    <recommendedName>
        <fullName evidence="4">Tudor domain-containing protein</fullName>
    </recommendedName>
</protein>
<accession>A0AAN7MSQ4</accession>
<feature type="compositionally biased region" description="Basic residues" evidence="2">
    <location>
        <begin position="721"/>
        <end position="731"/>
    </location>
</feature>
<keyword evidence="6" id="KW-1185">Reference proteome</keyword>
<dbReference type="Pfam" id="PF00567">
    <property type="entry name" value="TUDOR"/>
    <property type="match status" value="1"/>
</dbReference>